<protein>
    <submittedName>
        <fullName evidence="3">Uncharacterized protein</fullName>
    </submittedName>
</protein>
<feature type="chain" id="PRO_5038460698" evidence="2">
    <location>
        <begin position="35"/>
        <end position="553"/>
    </location>
</feature>
<keyword evidence="2" id="KW-0732">Signal</keyword>
<sequence>MSPTRVNSTTQKIRCVCTALAVLLLCTSAFPKIAVATASTSQSDSHSANQLLLHTDVKSYELLPSDFAPLVGNDSTSFDNLEQVKPYEAVNPDSHPNFSKVSDFVYLDRDQFDSSLFSPDDSLSYTTDDAAVDAYIQTHPELAGVTDRRILLPAFEFDSDNDIQTHRDRVNSYIANGQLAQGSVGQDNTAVIDTSLPMGQYKLEKTLSYDQEHGFYYIYTMHVGISDIDRNLTTFVDSNGNKTEKQGLFQAPEVVGNDILDHKEVDSYTISSGYDGDGNVVRPTTYVTHITYYYTLAHTAYVSDTGTTLKPIDSGLQNAPATISSYNYDHTVDAGTRRVLDIDAVTARLMAEIQSQDVTQLFPVSAATHNGDIAISRTPGGNTYDIQLFENGQFTVDLSYLPDGTPRVVDADGNAVYFSNHFKDVIYSSYQDDTLPVGQYRIEYLLTPTSADPDHFDSYQHLKVNLVIGTSDTSQPPITANWTHVYVKQPETTPEMPETHTPEKPQQTQQPQKKSLLPDTADYSQIALQGALMGSSVSLISLSFFLKRKQLQK</sequence>
<reference evidence="3" key="1">
    <citation type="submission" date="2020-04" db="EMBL/GenBank/DDBJ databases">
        <title>Deep metagenomics examines the oral microbiome during advanced dental caries in children, revealing novel taxa and co-occurrences with host molecules.</title>
        <authorList>
            <person name="Baker J.L."/>
            <person name="Morton J.T."/>
            <person name="Dinis M."/>
            <person name="Alvarez R."/>
            <person name="Tran N.C."/>
            <person name="Knight R."/>
            <person name="Edlund A."/>
        </authorList>
    </citation>
    <scope>NUCLEOTIDE SEQUENCE</scope>
    <source>
        <strain evidence="3">JCVI_3_bin.11</strain>
    </source>
</reference>
<feature type="signal peptide" evidence="2">
    <location>
        <begin position="1"/>
        <end position="34"/>
    </location>
</feature>
<dbReference type="Proteomes" id="UP000787322">
    <property type="component" value="Unassembled WGS sequence"/>
</dbReference>
<accession>A0A9D6ADU2</accession>
<dbReference type="AlphaFoldDB" id="A0A9D6ADU2"/>
<evidence type="ECO:0000256" key="2">
    <source>
        <dbReference type="SAM" id="SignalP"/>
    </source>
</evidence>
<evidence type="ECO:0000313" key="4">
    <source>
        <dbReference type="Proteomes" id="UP000787322"/>
    </source>
</evidence>
<comment type="caution">
    <text evidence="3">The sequence shown here is derived from an EMBL/GenBank/DDBJ whole genome shotgun (WGS) entry which is preliminary data.</text>
</comment>
<feature type="region of interest" description="Disordered" evidence="1">
    <location>
        <begin position="491"/>
        <end position="517"/>
    </location>
</feature>
<dbReference type="EMBL" id="JABZGU010000030">
    <property type="protein sequence ID" value="MBF4802642.1"/>
    <property type="molecule type" value="Genomic_DNA"/>
</dbReference>
<gene>
    <name evidence="3" type="ORF">HXK24_02315</name>
</gene>
<feature type="compositionally biased region" description="Low complexity" evidence="1">
    <location>
        <begin position="504"/>
        <end position="514"/>
    </location>
</feature>
<evidence type="ECO:0000256" key="1">
    <source>
        <dbReference type="SAM" id="MobiDB-lite"/>
    </source>
</evidence>
<proteinExistence type="predicted"/>
<organism evidence="3 4">
    <name type="scientific">Lancefieldella parvula</name>
    <dbReference type="NCBI Taxonomy" id="1382"/>
    <lineage>
        <taxon>Bacteria</taxon>
        <taxon>Bacillati</taxon>
        <taxon>Actinomycetota</taxon>
        <taxon>Coriobacteriia</taxon>
        <taxon>Coriobacteriales</taxon>
        <taxon>Atopobiaceae</taxon>
        <taxon>Lancefieldella</taxon>
    </lineage>
</organism>
<name>A0A9D6ADU2_9ACTN</name>
<evidence type="ECO:0000313" key="3">
    <source>
        <dbReference type="EMBL" id="MBF4802642.1"/>
    </source>
</evidence>